<comment type="function">
    <text evidence="7">PPIases accelerate the folding of proteins. It catalyzes the cis-trans isomerization of proline imidic peptide bonds in oligopeptides.</text>
</comment>
<keyword evidence="5 7" id="KW-0697">Rotamase</keyword>
<dbReference type="EMBL" id="LXWW01000511">
    <property type="protein sequence ID" value="OAO12800.1"/>
    <property type="molecule type" value="Genomic_DNA"/>
</dbReference>
<dbReference type="Gene3D" id="1.20.120.1150">
    <property type="match status" value="1"/>
</dbReference>
<evidence type="ECO:0000256" key="5">
    <source>
        <dbReference type="ARBA" id="ARBA00023110"/>
    </source>
</evidence>
<evidence type="ECO:0000313" key="8">
    <source>
        <dbReference type="EMBL" id="OAO12800.1"/>
    </source>
</evidence>
<protein>
    <recommendedName>
        <fullName evidence="7">Serine/threonine-protein phosphatase 2A activator</fullName>
        <ecNumber evidence="7">5.2.1.8</ecNumber>
    </recommendedName>
    <alternativeName>
        <fullName evidence="7">Phosphotyrosyl phosphatase activator</fullName>
    </alternativeName>
</protein>
<accession>A0A196S6W9</accession>
<organism evidence="8 9">
    <name type="scientific">Blastocystis sp. subtype 1 (strain ATCC 50177 / NandII)</name>
    <dbReference type="NCBI Taxonomy" id="478820"/>
    <lineage>
        <taxon>Eukaryota</taxon>
        <taxon>Sar</taxon>
        <taxon>Stramenopiles</taxon>
        <taxon>Bigyra</taxon>
        <taxon>Opalozoa</taxon>
        <taxon>Opalinata</taxon>
        <taxon>Blastocystidae</taxon>
        <taxon>Blastocystis</taxon>
    </lineage>
</organism>
<evidence type="ECO:0000256" key="2">
    <source>
        <dbReference type="ARBA" id="ARBA00004496"/>
    </source>
</evidence>
<dbReference type="Proteomes" id="UP000078348">
    <property type="component" value="Unassembled WGS sequence"/>
</dbReference>
<reference evidence="8 9" key="1">
    <citation type="submission" date="2016-05" db="EMBL/GenBank/DDBJ databases">
        <title>Nuclear genome of Blastocystis sp. subtype 1 NandII.</title>
        <authorList>
            <person name="Gentekaki E."/>
            <person name="Curtis B."/>
            <person name="Stairs C."/>
            <person name="Eme L."/>
            <person name="Herman E."/>
            <person name="Klimes V."/>
            <person name="Arias M.C."/>
            <person name="Elias M."/>
            <person name="Hilliou F."/>
            <person name="Klute M."/>
            <person name="Malik S.-B."/>
            <person name="Pightling A."/>
            <person name="Rachubinski R."/>
            <person name="Salas D."/>
            <person name="Schlacht A."/>
            <person name="Suga H."/>
            <person name="Archibald J."/>
            <person name="Ball S.G."/>
            <person name="Clark G."/>
            <person name="Dacks J."/>
            <person name="Van Der Giezen M."/>
            <person name="Tsaousis A."/>
            <person name="Roger A."/>
        </authorList>
    </citation>
    <scope>NUCLEOTIDE SEQUENCE [LARGE SCALE GENOMIC DNA]</scope>
    <source>
        <strain evidence="9">ATCC 50177 / NandII</strain>
    </source>
</reference>
<dbReference type="GO" id="GO:0008160">
    <property type="term" value="F:protein tyrosine phosphatase activator activity"/>
    <property type="evidence" value="ECO:0007669"/>
    <property type="project" value="TreeGrafter"/>
</dbReference>
<keyword evidence="4 7" id="KW-0963">Cytoplasm</keyword>
<dbReference type="GO" id="GO:0005737">
    <property type="term" value="C:cytoplasm"/>
    <property type="evidence" value="ECO:0007669"/>
    <property type="project" value="UniProtKB-SubCell"/>
</dbReference>
<dbReference type="InterPro" id="IPR037218">
    <property type="entry name" value="PTPA_sf"/>
</dbReference>
<dbReference type="InterPro" id="IPR004327">
    <property type="entry name" value="Phstyr_phstse_ac"/>
</dbReference>
<dbReference type="GO" id="GO:0003755">
    <property type="term" value="F:peptidyl-prolyl cis-trans isomerase activity"/>
    <property type="evidence" value="ECO:0007669"/>
    <property type="project" value="UniProtKB-KW"/>
</dbReference>
<dbReference type="GO" id="GO:0007052">
    <property type="term" value="P:mitotic spindle organization"/>
    <property type="evidence" value="ECO:0007669"/>
    <property type="project" value="TreeGrafter"/>
</dbReference>
<evidence type="ECO:0000256" key="6">
    <source>
        <dbReference type="ARBA" id="ARBA00023235"/>
    </source>
</evidence>
<comment type="catalytic activity">
    <reaction evidence="1 7">
        <text>[protein]-peptidylproline (omega=180) = [protein]-peptidylproline (omega=0)</text>
        <dbReference type="Rhea" id="RHEA:16237"/>
        <dbReference type="Rhea" id="RHEA-COMP:10747"/>
        <dbReference type="Rhea" id="RHEA-COMP:10748"/>
        <dbReference type="ChEBI" id="CHEBI:83833"/>
        <dbReference type="ChEBI" id="CHEBI:83834"/>
        <dbReference type="EC" id="5.2.1.8"/>
    </reaction>
</comment>
<dbReference type="FunFam" id="1.20.120.1150:FF:000002">
    <property type="entry name" value="Serine/threonine-protein phosphatase 2A activator"/>
    <property type="match status" value="1"/>
</dbReference>
<evidence type="ECO:0000313" key="9">
    <source>
        <dbReference type="Proteomes" id="UP000078348"/>
    </source>
</evidence>
<evidence type="ECO:0000256" key="7">
    <source>
        <dbReference type="RuleBase" id="RU361210"/>
    </source>
</evidence>
<evidence type="ECO:0000256" key="3">
    <source>
        <dbReference type="ARBA" id="ARBA00011019"/>
    </source>
</evidence>
<name>A0A196S6W9_BLAHN</name>
<keyword evidence="6 7" id="KW-0413">Isomerase</keyword>
<comment type="similarity">
    <text evidence="3 7">Belongs to the PTPA-type PPIase family.</text>
</comment>
<dbReference type="CDD" id="cd04087">
    <property type="entry name" value="PTPA"/>
    <property type="match status" value="1"/>
</dbReference>
<dbReference type="AlphaFoldDB" id="A0A196S6W9"/>
<evidence type="ECO:0000256" key="1">
    <source>
        <dbReference type="ARBA" id="ARBA00000971"/>
    </source>
</evidence>
<dbReference type="GO" id="GO:0005634">
    <property type="term" value="C:nucleus"/>
    <property type="evidence" value="ECO:0007669"/>
    <property type="project" value="TreeGrafter"/>
</dbReference>
<dbReference type="STRING" id="478820.A0A196S6W9"/>
<comment type="subcellular location">
    <subcellularLocation>
        <location evidence="2 7">Cytoplasm</location>
    </subcellularLocation>
</comment>
<dbReference type="Pfam" id="PF03095">
    <property type="entry name" value="PTPA"/>
    <property type="match status" value="1"/>
</dbReference>
<sequence length="358" mass="41040">MQPEHIGDSENMLLQRGIFSMTDFTAFQKSEEYTHLQQFMQICLQSVVGKPISSQKADAPIVKAMIDVMRELNEWIDEIPPIVQQSRFGNRAFRIWFDRLCKNSDSLVERIVGTENMGTCRELSGYLEDSFGNSQRVDYGTGHETTFFVLLCCLYKALVLKKEDLSAVILLVFPAYLKVVRHLQTVYWLEPAGSHGVWCLDDYQMLPFLFGSAQLIGNKEIPPSAVNSQECIDKYSTEYMYFEAIKFINLTKTGPFEAHSPILFNISKMTSWKKISIYLQRYWVREVLGKFPVMQHLRFGKLLPMSWEPSLGENRRHLEYVPAPNTAEVAHSGGKNASVSHMANGKRDEFISIHPDTQ</sequence>
<proteinExistence type="inferred from homology"/>
<dbReference type="OrthoDB" id="16120at2759"/>
<dbReference type="PANTHER" id="PTHR10012:SF0">
    <property type="entry name" value="SERINE_THREONINE-PROTEIN PHOSPHATASE 2A ACTIVATOR"/>
    <property type="match status" value="1"/>
</dbReference>
<dbReference type="InterPro" id="IPR043170">
    <property type="entry name" value="PTPA_C_lid"/>
</dbReference>
<gene>
    <name evidence="8" type="ORF">AV274_5525</name>
</gene>
<evidence type="ECO:0000256" key="4">
    <source>
        <dbReference type="ARBA" id="ARBA00022490"/>
    </source>
</evidence>
<dbReference type="PANTHER" id="PTHR10012">
    <property type="entry name" value="SERINE/THREONINE-PROTEIN PHOSPHATASE 2A REGULATORY SUBUNIT B"/>
    <property type="match status" value="1"/>
</dbReference>
<comment type="caution">
    <text evidence="8">The sequence shown here is derived from an EMBL/GenBank/DDBJ whole genome shotgun (WGS) entry which is preliminary data.</text>
</comment>
<dbReference type="PIRSF" id="PIRSF016325">
    <property type="entry name" value="Phstyr_phstse_ac"/>
    <property type="match status" value="1"/>
</dbReference>
<dbReference type="GO" id="GO:0000159">
    <property type="term" value="C:protein phosphatase type 2A complex"/>
    <property type="evidence" value="ECO:0007669"/>
    <property type="project" value="TreeGrafter"/>
</dbReference>
<keyword evidence="9" id="KW-1185">Reference proteome</keyword>
<dbReference type="EC" id="5.2.1.8" evidence="7"/>
<dbReference type="SUPFAM" id="SSF140984">
    <property type="entry name" value="PTPA-like"/>
    <property type="match status" value="1"/>
</dbReference>